<dbReference type="InterPro" id="IPR018487">
    <property type="entry name" value="Hemopexin-like_repeat"/>
</dbReference>
<keyword evidence="4" id="KW-0677">Repeat</keyword>
<feature type="binding site" evidence="10">
    <location>
        <position position="248"/>
    </location>
    <ligand>
        <name>Zn(2+)</name>
        <dbReference type="ChEBI" id="CHEBI:29105"/>
        <label>2</label>
        <note>catalytic</note>
    </ligand>
</feature>
<feature type="binding site" evidence="11">
    <location>
        <position position="210"/>
    </location>
    <ligand>
        <name>Ca(2+)</name>
        <dbReference type="ChEBI" id="CHEBI:29108"/>
        <label>2</label>
    </ligand>
</feature>
<feature type="binding site" evidence="11">
    <location>
        <position position="214"/>
    </location>
    <ligand>
        <name>Ca(2+)</name>
        <dbReference type="ChEBI" id="CHEBI:29108"/>
        <label>3</label>
    </ligand>
</feature>
<feature type="binding site" evidence="11">
    <location>
        <position position="199"/>
    </location>
    <ligand>
        <name>Zn(2+)</name>
        <dbReference type="ChEBI" id="CHEBI:29105"/>
        <label>1</label>
    </ligand>
</feature>
<feature type="binding site" description="in inhibited form" evidence="11">
    <location>
        <position position="100"/>
    </location>
    <ligand>
        <name>Zn(2+)</name>
        <dbReference type="ChEBI" id="CHEBI:29105"/>
        <label>2</label>
        <note>catalytic</note>
    </ligand>
</feature>
<evidence type="ECO:0000256" key="9">
    <source>
        <dbReference type="PIRSR" id="PIRSR001191-1"/>
    </source>
</evidence>
<dbReference type="PROSITE" id="PS51642">
    <property type="entry name" value="HEMOPEXIN_2"/>
    <property type="match status" value="4"/>
</dbReference>
<dbReference type="InterPro" id="IPR000585">
    <property type="entry name" value="Hemopexin-like_dom"/>
</dbReference>
<feature type="binding site" evidence="11">
    <location>
        <position position="326"/>
    </location>
    <ligand>
        <name>Ca(2+)</name>
        <dbReference type="ChEBI" id="CHEBI:29108"/>
        <label>5</label>
    </ligand>
</feature>
<dbReference type="GO" id="GO:0030574">
    <property type="term" value="P:collagen catabolic process"/>
    <property type="evidence" value="ECO:0007669"/>
    <property type="project" value="TreeGrafter"/>
</dbReference>
<feature type="binding site" evidence="11">
    <location>
        <position position="174"/>
    </location>
    <ligand>
        <name>Ca(2+)</name>
        <dbReference type="ChEBI" id="CHEBI:29108"/>
        <label>2</label>
    </ligand>
</feature>
<name>T1KNP2_TETUR</name>
<keyword evidence="3 10" id="KW-0479">Metal-binding</keyword>
<feature type="signal peptide" evidence="15">
    <location>
        <begin position="1"/>
        <end position="23"/>
    </location>
</feature>
<feature type="binding site" evidence="11">
    <location>
        <position position="191"/>
    </location>
    <ligand>
        <name>Ca(2+)</name>
        <dbReference type="ChEBI" id="CHEBI:29108"/>
        <label>3</label>
    </ligand>
</feature>
<feature type="repeat" description="Hemopexin" evidence="13">
    <location>
        <begin position="417"/>
        <end position="464"/>
    </location>
</feature>
<feature type="chain" id="PRO_5004581527" description="Peptidase metallopeptidase domain-containing protein" evidence="15">
    <location>
        <begin position="24"/>
        <end position="541"/>
    </location>
</feature>
<accession>T1KNP2</accession>
<dbReference type="PRINTS" id="PR00138">
    <property type="entry name" value="MATRIXIN"/>
</dbReference>
<keyword evidence="2" id="KW-0645">Protease</keyword>
<organism evidence="17 18">
    <name type="scientific">Tetranychus urticae</name>
    <name type="common">Two-spotted spider mite</name>
    <dbReference type="NCBI Taxonomy" id="32264"/>
    <lineage>
        <taxon>Eukaryota</taxon>
        <taxon>Metazoa</taxon>
        <taxon>Ecdysozoa</taxon>
        <taxon>Arthropoda</taxon>
        <taxon>Chelicerata</taxon>
        <taxon>Arachnida</taxon>
        <taxon>Acari</taxon>
        <taxon>Acariformes</taxon>
        <taxon>Trombidiformes</taxon>
        <taxon>Prostigmata</taxon>
        <taxon>Eleutherengona</taxon>
        <taxon>Raphignathae</taxon>
        <taxon>Tetranychoidea</taxon>
        <taxon>Tetranychidae</taxon>
        <taxon>Tetranychus</taxon>
    </lineage>
</organism>
<dbReference type="SMART" id="SM00120">
    <property type="entry name" value="HX"/>
    <property type="match status" value="4"/>
</dbReference>
<dbReference type="InterPro" id="IPR036365">
    <property type="entry name" value="PGBD-like_sf"/>
</dbReference>
<dbReference type="OMA" id="FSGKEYW"/>
<feature type="binding site" evidence="11">
    <location>
        <position position="184"/>
    </location>
    <ligand>
        <name>Zn(2+)</name>
        <dbReference type="ChEBI" id="CHEBI:29105"/>
        <label>1</label>
    </ligand>
</feature>
<dbReference type="EnsemblMetazoa" id="tetur16g01690.1">
    <property type="protein sequence ID" value="tetur16g01690.1"/>
    <property type="gene ID" value="tetur16g01690"/>
</dbReference>
<keyword evidence="6 10" id="KW-0862">Zinc</keyword>
<dbReference type="SUPFAM" id="SSF47090">
    <property type="entry name" value="PGBD-like"/>
    <property type="match status" value="1"/>
</dbReference>
<dbReference type="KEGG" id="tut:107365898"/>
<feature type="region of interest" description="Disordered" evidence="14">
    <location>
        <begin position="291"/>
        <end position="313"/>
    </location>
</feature>
<evidence type="ECO:0000256" key="11">
    <source>
        <dbReference type="PIRSR" id="PIRSR621190-2"/>
    </source>
</evidence>
<evidence type="ECO:0000256" key="1">
    <source>
        <dbReference type="ARBA" id="ARBA00010370"/>
    </source>
</evidence>
<evidence type="ECO:0000256" key="2">
    <source>
        <dbReference type="ARBA" id="ARBA00022670"/>
    </source>
</evidence>
<feature type="binding site" evidence="11">
    <location>
        <position position="208"/>
    </location>
    <ligand>
        <name>Ca(2+)</name>
        <dbReference type="ChEBI" id="CHEBI:29108"/>
        <label>2</label>
    </ligand>
</feature>
<evidence type="ECO:0000256" key="14">
    <source>
        <dbReference type="SAM" id="MobiDB-lite"/>
    </source>
</evidence>
<keyword evidence="8" id="KW-0865">Zymogen</keyword>
<evidence type="ECO:0000256" key="6">
    <source>
        <dbReference type="ARBA" id="ARBA00022833"/>
    </source>
</evidence>
<evidence type="ECO:0000313" key="18">
    <source>
        <dbReference type="Proteomes" id="UP000015104"/>
    </source>
</evidence>
<keyword evidence="5" id="KW-0378">Hydrolase</keyword>
<evidence type="ECO:0000256" key="5">
    <source>
        <dbReference type="ARBA" id="ARBA00022801"/>
    </source>
</evidence>
<evidence type="ECO:0000256" key="10">
    <source>
        <dbReference type="PIRSR" id="PIRSR001191-2"/>
    </source>
</evidence>
<dbReference type="EMBL" id="CAEY01000277">
    <property type="status" value="NOT_ANNOTATED_CDS"/>
    <property type="molecule type" value="Genomic_DNA"/>
</dbReference>
<dbReference type="CDD" id="cd04278">
    <property type="entry name" value="ZnMc_MMP"/>
    <property type="match status" value="1"/>
</dbReference>
<dbReference type="InterPro" id="IPR002477">
    <property type="entry name" value="Peptidoglycan-bd-like"/>
</dbReference>
<dbReference type="PIRSF" id="PIRSF001191">
    <property type="entry name" value="Peptidase_M10A_matrix"/>
    <property type="match status" value="1"/>
</dbReference>
<dbReference type="Pfam" id="PF00413">
    <property type="entry name" value="Peptidase_M10"/>
    <property type="match status" value="1"/>
</dbReference>
<evidence type="ECO:0000256" key="4">
    <source>
        <dbReference type="ARBA" id="ARBA00022737"/>
    </source>
</evidence>
<feature type="repeat" description="Hemopexin" evidence="13">
    <location>
        <begin position="465"/>
        <end position="513"/>
    </location>
</feature>
<feature type="domain" description="Peptidase metallopeptidase" evidence="16">
    <location>
        <begin position="120"/>
        <end position="283"/>
    </location>
</feature>
<dbReference type="FunFam" id="2.110.10.10:FF:000018">
    <property type="entry name" value="Matrix metallopeptidase 25b"/>
    <property type="match status" value="1"/>
</dbReference>
<feature type="binding site" evidence="10">
    <location>
        <position position="238"/>
    </location>
    <ligand>
        <name>Zn(2+)</name>
        <dbReference type="ChEBI" id="CHEBI:29105"/>
        <label>2</label>
        <note>catalytic</note>
    </ligand>
</feature>
<dbReference type="PANTHER" id="PTHR10201:SF308">
    <property type="entry name" value="MATRIX METALLOPROTEINASE 2"/>
    <property type="match status" value="1"/>
</dbReference>
<protein>
    <recommendedName>
        <fullName evidence="16">Peptidase metallopeptidase domain-containing protein</fullName>
    </recommendedName>
</protein>
<dbReference type="OrthoDB" id="406838at2759"/>
<dbReference type="HOGENOM" id="CLU_015489_8_1_1"/>
<feature type="binding site" evidence="11">
    <location>
        <position position="469"/>
    </location>
    <ligand>
        <name>Ca(2+)</name>
        <dbReference type="ChEBI" id="CHEBI:29108"/>
        <label>4</label>
    </ligand>
</feature>
<dbReference type="FunFam" id="3.40.390.10:FF:000022">
    <property type="entry name" value="Matrix metalloproteinase 1, isoform C"/>
    <property type="match status" value="1"/>
</dbReference>
<evidence type="ECO:0000256" key="8">
    <source>
        <dbReference type="ARBA" id="ARBA00023145"/>
    </source>
</evidence>
<dbReference type="AlphaFoldDB" id="T1KNP2"/>
<dbReference type="eggNOG" id="KOG1565">
    <property type="taxonomic scope" value="Eukaryota"/>
</dbReference>
<dbReference type="SUPFAM" id="SSF50923">
    <property type="entry name" value="Hemopexin-like domain"/>
    <property type="match status" value="1"/>
</dbReference>
<evidence type="ECO:0000256" key="3">
    <source>
        <dbReference type="ARBA" id="ARBA00022723"/>
    </source>
</evidence>
<feature type="binding site" evidence="11">
    <location>
        <position position="256"/>
    </location>
    <ligand>
        <name>Zn(2+)</name>
        <dbReference type="ChEBI" id="CHEBI:29105"/>
        <label>2</label>
        <note>catalytic</note>
    </ligand>
</feature>
<feature type="repeat" description="Hemopexin" evidence="13">
    <location>
        <begin position="369"/>
        <end position="415"/>
    </location>
</feature>
<dbReference type="InterPro" id="IPR021190">
    <property type="entry name" value="Pept_M10A"/>
</dbReference>
<reference evidence="18" key="1">
    <citation type="submission" date="2011-08" db="EMBL/GenBank/DDBJ databases">
        <authorList>
            <person name="Rombauts S."/>
        </authorList>
    </citation>
    <scope>NUCLEOTIDE SEQUENCE</scope>
    <source>
        <strain evidence="18">London</strain>
    </source>
</reference>
<dbReference type="SMART" id="SM00235">
    <property type="entry name" value="ZnMc"/>
    <property type="match status" value="1"/>
</dbReference>
<dbReference type="InterPro" id="IPR001818">
    <property type="entry name" value="Pept_M10_metallopeptidase"/>
</dbReference>
<dbReference type="InterPro" id="IPR033739">
    <property type="entry name" value="M10A_MMP"/>
</dbReference>
<keyword evidence="15" id="KW-0732">Signal</keyword>
<feature type="binding site" evidence="11">
    <location>
        <position position="212"/>
    </location>
    <ligand>
        <name>Zn(2+)</name>
        <dbReference type="ChEBI" id="CHEBI:29105"/>
        <label>1</label>
    </ligand>
</feature>
<feature type="binding site" evidence="10">
    <location>
        <position position="242"/>
    </location>
    <ligand>
        <name>Zn(2+)</name>
        <dbReference type="ChEBI" id="CHEBI:29105"/>
        <label>2</label>
        <note>catalytic</note>
    </ligand>
</feature>
<evidence type="ECO:0000259" key="16">
    <source>
        <dbReference type="SMART" id="SM00235"/>
    </source>
</evidence>
<dbReference type="GO" id="GO:0030198">
    <property type="term" value="P:extracellular matrix organization"/>
    <property type="evidence" value="ECO:0007669"/>
    <property type="project" value="TreeGrafter"/>
</dbReference>
<feature type="binding site" evidence="11">
    <location>
        <position position="324"/>
    </location>
    <ligand>
        <name>Ca(2+)</name>
        <dbReference type="ChEBI" id="CHEBI:29108"/>
        <label>4</label>
    </ligand>
</feature>
<sequence length="541" mass="61899">MMILLGLLTVPILLLFNIYKSHQLPLPQSLKIDSLDSRSGDISDFLFKFGYIPKDDFRVGSIRSSDYLKDAIKRMQRFAGLPATGEIDAATFNLTKRPRCGVPDYFPSDIRNRVKRYVLKGPKWDKTTLTWRINGSTPSTMRRTVLDSEIHQALLLWSRHSKLKFYPSGSNPADILITFFSRDHGDNLAFDGIGGVLAHAFFPGPDFGGDVHFDADETWIETGKKDPSGTGLFGVAAHEFGHSLGLSHSPIVESLMFPYYRDIDFDFELPQDDINGIQALYGPSDTKWPTHKPTTKFTTPRPNRPTTYIPKITEPPTTCDTSFDAISTIRSEIFIFKGRYFWRLDENKNLERDYAIPVNNFWFNLPKDFEKIDAVYERPLDSKIVFFLGASYWVFDGNNAESGYPKPLYDLGLPRNLKSVDAVTTWGYNGLVYIFAGNQYWRLDERTNRVELDYPRSMKIWKGVPTNLDAAFHWQKNGRTYFFKGRGFWLFDDRTMSVTPDSPQSSVHYWFDPLCKNAPYPDLNDISSTEPSIRDVNSSPS</sequence>
<gene>
    <name evidence="17" type="primary">107365898</name>
</gene>
<dbReference type="Pfam" id="PF00045">
    <property type="entry name" value="Hemopexin"/>
    <property type="match status" value="4"/>
</dbReference>
<keyword evidence="18" id="KW-1185">Reference proteome</keyword>
<feature type="binding site" evidence="11">
    <location>
        <position position="192"/>
    </location>
    <ligand>
        <name>Ca(2+)</name>
        <dbReference type="ChEBI" id="CHEBI:29108"/>
        <label>3</label>
    </ligand>
</feature>
<feature type="binding site" evidence="11">
    <location>
        <position position="217"/>
    </location>
    <ligand>
        <name>Ca(2+)</name>
        <dbReference type="ChEBI" id="CHEBI:29108"/>
        <label>1</label>
    </ligand>
</feature>
<evidence type="ECO:0000256" key="12">
    <source>
        <dbReference type="PIRSR" id="PIRSR621190-4"/>
    </source>
</evidence>
<comment type="cofactor">
    <cofactor evidence="11">
        <name>Zn(2+)</name>
        <dbReference type="ChEBI" id="CHEBI:29105"/>
    </cofactor>
    <text evidence="11">Binds 2 Zn(2+) ions per subunit.</text>
</comment>
<comment type="similarity">
    <text evidence="1">Belongs to the peptidase M10A family.</text>
</comment>
<dbReference type="InterPro" id="IPR036375">
    <property type="entry name" value="Hemopexin-like_dom_sf"/>
</dbReference>
<feature type="modified residue" description="Phosphotyrosine; by PKDCC" evidence="12">
    <location>
        <position position="404"/>
    </location>
</feature>
<dbReference type="STRING" id="32264.T1KNP2"/>
<dbReference type="Pfam" id="PF01471">
    <property type="entry name" value="PG_binding_1"/>
    <property type="match status" value="1"/>
</dbReference>
<feature type="binding site" evidence="11">
    <location>
        <position position="217"/>
    </location>
    <ligand>
        <name>Ca(2+)</name>
        <dbReference type="ChEBI" id="CHEBI:29108"/>
        <label>3</label>
    </ligand>
</feature>
<dbReference type="InterPro" id="IPR024079">
    <property type="entry name" value="MetalloPept_cat_dom_sf"/>
</dbReference>
<dbReference type="GO" id="GO:0005615">
    <property type="term" value="C:extracellular space"/>
    <property type="evidence" value="ECO:0007669"/>
    <property type="project" value="TreeGrafter"/>
</dbReference>
<dbReference type="Gene3D" id="2.110.10.10">
    <property type="entry name" value="Hemopexin-like domain"/>
    <property type="match status" value="1"/>
</dbReference>
<dbReference type="InterPro" id="IPR006026">
    <property type="entry name" value="Peptidase_Metallo"/>
</dbReference>
<dbReference type="SUPFAM" id="SSF55486">
    <property type="entry name" value="Metalloproteases ('zincins'), catalytic domain"/>
    <property type="match status" value="1"/>
</dbReference>
<dbReference type="CDD" id="cd00094">
    <property type="entry name" value="HX"/>
    <property type="match status" value="1"/>
</dbReference>
<feature type="binding site" evidence="11">
    <location>
        <position position="373"/>
    </location>
    <ligand>
        <name>Ca(2+)</name>
        <dbReference type="ChEBI" id="CHEBI:29108"/>
        <label>4</label>
    </ligand>
</feature>
<dbReference type="GO" id="GO:0031012">
    <property type="term" value="C:extracellular matrix"/>
    <property type="evidence" value="ECO:0007669"/>
    <property type="project" value="InterPro"/>
</dbReference>
<evidence type="ECO:0000256" key="7">
    <source>
        <dbReference type="ARBA" id="ARBA00023049"/>
    </source>
</evidence>
<keyword evidence="11" id="KW-0106">Calcium</keyword>
<comment type="cofactor">
    <cofactor evidence="11">
        <name>Ca(2+)</name>
        <dbReference type="ChEBI" id="CHEBI:29108"/>
    </cofactor>
    <text evidence="11">Can bind about 5 Ca(2+) ions per subunit.</text>
</comment>
<feature type="binding site" evidence="11">
    <location>
        <position position="186"/>
    </location>
    <ligand>
        <name>Zn(2+)</name>
        <dbReference type="ChEBI" id="CHEBI:29105"/>
        <label>1</label>
    </ligand>
</feature>
<feature type="repeat" description="Hemopexin" evidence="13">
    <location>
        <begin position="316"/>
        <end position="365"/>
    </location>
</feature>
<dbReference type="GO" id="GO:0008270">
    <property type="term" value="F:zinc ion binding"/>
    <property type="evidence" value="ECO:0007669"/>
    <property type="project" value="InterPro"/>
</dbReference>
<keyword evidence="7" id="KW-0482">Metalloprotease</keyword>
<reference evidence="17" key="2">
    <citation type="submission" date="2015-06" db="UniProtKB">
        <authorList>
            <consortium name="EnsemblMetazoa"/>
        </authorList>
    </citation>
    <scope>IDENTIFICATION</scope>
</reference>
<evidence type="ECO:0000256" key="13">
    <source>
        <dbReference type="PROSITE-ProRule" id="PRU01011"/>
    </source>
</evidence>
<dbReference type="Proteomes" id="UP000015104">
    <property type="component" value="Unassembled WGS sequence"/>
</dbReference>
<dbReference type="GO" id="GO:0004222">
    <property type="term" value="F:metalloendopeptidase activity"/>
    <property type="evidence" value="ECO:0007669"/>
    <property type="project" value="InterPro"/>
</dbReference>
<dbReference type="GO" id="GO:0006508">
    <property type="term" value="P:proteolysis"/>
    <property type="evidence" value="ECO:0007669"/>
    <property type="project" value="UniProtKB-KW"/>
</dbReference>
<evidence type="ECO:0000256" key="15">
    <source>
        <dbReference type="SAM" id="SignalP"/>
    </source>
</evidence>
<proteinExistence type="inferred from homology"/>
<feature type="active site" evidence="9">
    <location>
        <position position="239"/>
    </location>
</feature>
<feature type="compositionally biased region" description="Low complexity" evidence="14">
    <location>
        <begin position="295"/>
        <end position="307"/>
    </location>
</feature>
<dbReference type="Gene3D" id="3.40.390.10">
    <property type="entry name" value="Collagenase (Catalytic Domain)"/>
    <property type="match status" value="1"/>
</dbReference>
<dbReference type="PANTHER" id="PTHR10201">
    <property type="entry name" value="MATRIX METALLOPROTEINASE"/>
    <property type="match status" value="1"/>
</dbReference>
<evidence type="ECO:0000313" key="17">
    <source>
        <dbReference type="EnsemblMetazoa" id="tetur16g01690.1"/>
    </source>
</evidence>